<dbReference type="AlphaFoldDB" id="A0A9P6CEL5"/>
<comment type="caution">
    <text evidence="2">The sequence shown here is derived from an EMBL/GenBank/DDBJ whole genome shotgun (WGS) entry which is preliminary data.</text>
</comment>
<evidence type="ECO:0000313" key="2">
    <source>
        <dbReference type="EMBL" id="KAF9462997.1"/>
    </source>
</evidence>
<gene>
    <name evidence="2" type="ORF">BDZ94DRAFT_1259834</name>
</gene>
<accession>A0A9P6CEL5</accession>
<dbReference type="OrthoDB" id="3245313at2759"/>
<dbReference type="EMBL" id="MU150266">
    <property type="protein sequence ID" value="KAF9462997.1"/>
    <property type="molecule type" value="Genomic_DNA"/>
</dbReference>
<feature type="region of interest" description="Disordered" evidence="1">
    <location>
        <begin position="41"/>
        <end position="90"/>
    </location>
</feature>
<reference evidence="2" key="1">
    <citation type="submission" date="2020-11" db="EMBL/GenBank/DDBJ databases">
        <authorList>
            <consortium name="DOE Joint Genome Institute"/>
            <person name="Ahrendt S."/>
            <person name="Riley R."/>
            <person name="Andreopoulos W."/>
            <person name="Labutti K."/>
            <person name="Pangilinan J."/>
            <person name="Ruiz-Duenas F.J."/>
            <person name="Barrasa J.M."/>
            <person name="Sanchez-Garcia M."/>
            <person name="Camarero S."/>
            <person name="Miyauchi S."/>
            <person name="Serrano A."/>
            <person name="Linde D."/>
            <person name="Babiker R."/>
            <person name="Drula E."/>
            <person name="Ayuso-Fernandez I."/>
            <person name="Pacheco R."/>
            <person name="Padilla G."/>
            <person name="Ferreira P."/>
            <person name="Barriuso J."/>
            <person name="Kellner H."/>
            <person name="Castanera R."/>
            <person name="Alfaro M."/>
            <person name="Ramirez L."/>
            <person name="Pisabarro A.G."/>
            <person name="Kuo A."/>
            <person name="Tritt A."/>
            <person name="Lipzen A."/>
            <person name="He G."/>
            <person name="Yan M."/>
            <person name="Ng V."/>
            <person name="Cullen D."/>
            <person name="Martin F."/>
            <person name="Rosso M.-N."/>
            <person name="Henrissat B."/>
            <person name="Hibbett D."/>
            <person name="Martinez A.T."/>
            <person name="Grigoriev I.V."/>
        </authorList>
    </citation>
    <scope>NUCLEOTIDE SEQUENCE</scope>
    <source>
        <strain evidence="2">CBS 247.69</strain>
    </source>
</reference>
<dbReference type="Proteomes" id="UP000807353">
    <property type="component" value="Unassembled WGS sequence"/>
</dbReference>
<proteinExistence type="predicted"/>
<protein>
    <submittedName>
        <fullName evidence="2">Uncharacterized protein</fullName>
    </submittedName>
</protein>
<name>A0A9P6CEL5_9AGAR</name>
<organism evidence="2 3">
    <name type="scientific">Collybia nuda</name>
    <dbReference type="NCBI Taxonomy" id="64659"/>
    <lineage>
        <taxon>Eukaryota</taxon>
        <taxon>Fungi</taxon>
        <taxon>Dikarya</taxon>
        <taxon>Basidiomycota</taxon>
        <taxon>Agaricomycotina</taxon>
        <taxon>Agaricomycetes</taxon>
        <taxon>Agaricomycetidae</taxon>
        <taxon>Agaricales</taxon>
        <taxon>Tricholomatineae</taxon>
        <taxon>Clitocybaceae</taxon>
        <taxon>Collybia</taxon>
    </lineage>
</organism>
<keyword evidence="3" id="KW-1185">Reference proteome</keyword>
<evidence type="ECO:0000313" key="3">
    <source>
        <dbReference type="Proteomes" id="UP000807353"/>
    </source>
</evidence>
<evidence type="ECO:0000256" key="1">
    <source>
        <dbReference type="SAM" id="MobiDB-lite"/>
    </source>
</evidence>
<feature type="compositionally biased region" description="Low complexity" evidence="1">
    <location>
        <begin position="102"/>
        <end position="123"/>
    </location>
</feature>
<sequence length="517" mass="56526">MERRTRSGASFSPFNTPLTGISTNVCLAPLITQALCNEAQRDGSNEGDNEGMDLSPVSQRLSKSVPNLTCSNPGPTNSPPTPSLMPKTHVEPQMGTSIIPALSERPQSLRLLPSSTTTSGSSRTTRDIRNKSRSKIRRKVKEKNALSELPSPAYQHRPRTTAALKAAGLGSSQVYLTSESLPAAHGRWVGKRIEPLQKHIWTIEACQAFGLELVNWDGRTPYTFTDDSARSMVTLVGCPCDESWSSAVVGASRLMGDVRSWGEGRGAFTAAQSDHRRGHFVALACGVSYGGGQQAPGNLVHSKARRMLLDTLLDDHNIQRLAGFQSSAFAYYVPKLYRHYATSLTQLYSHDRNLDINFTNSIFPATTFNLGPETISLDHTDPGNIAYGMCALTALGNYNPDLGGHLLLFDLNKMVRFPPGSTILLASSILRHGNSPIQDGEHRMSLSQYCTGGLFRWVKYGFQTAESLLGTPGGKYLKHELDGDDEEKTAQALSLFSKIDELEYDRQCVFSKPICVL</sequence>
<feature type="compositionally biased region" description="Polar residues" evidence="1">
    <location>
        <begin position="56"/>
        <end position="70"/>
    </location>
</feature>
<feature type="region of interest" description="Disordered" evidence="1">
    <location>
        <begin position="102"/>
        <end position="134"/>
    </location>
</feature>
<dbReference type="Gene3D" id="3.60.130.30">
    <property type="match status" value="1"/>
</dbReference>